<dbReference type="PROSITE" id="PS50109">
    <property type="entry name" value="HIS_KIN"/>
    <property type="match status" value="1"/>
</dbReference>
<evidence type="ECO:0000313" key="6">
    <source>
        <dbReference type="EMBL" id="AZI55168.1"/>
    </source>
</evidence>
<accession>A0A3G8ZD73</accession>
<dbReference type="PRINTS" id="PR00344">
    <property type="entry name" value="BCTRLSENSOR"/>
</dbReference>
<dbReference type="Pfam" id="PF13589">
    <property type="entry name" value="HATPase_c_3"/>
    <property type="match status" value="1"/>
</dbReference>
<dbReference type="GO" id="GO:0004673">
    <property type="term" value="F:protein histidine kinase activity"/>
    <property type="evidence" value="ECO:0007669"/>
    <property type="project" value="UniProtKB-EC"/>
</dbReference>
<dbReference type="RefSeq" id="WP_123280557.1">
    <property type="nucleotide sequence ID" value="NZ_CP034160.1"/>
</dbReference>
<evidence type="ECO:0000259" key="5">
    <source>
        <dbReference type="PROSITE" id="PS50109"/>
    </source>
</evidence>
<evidence type="ECO:0000313" key="7">
    <source>
        <dbReference type="Proteomes" id="UP000272316"/>
    </source>
</evidence>
<evidence type="ECO:0000256" key="1">
    <source>
        <dbReference type="ARBA" id="ARBA00000085"/>
    </source>
</evidence>
<dbReference type="Pfam" id="PF02518">
    <property type="entry name" value="HATPase_c"/>
    <property type="match status" value="1"/>
</dbReference>
<dbReference type="Proteomes" id="UP000272316">
    <property type="component" value="Chromosome"/>
</dbReference>
<feature type="region of interest" description="Disordered" evidence="4">
    <location>
        <begin position="564"/>
        <end position="600"/>
    </location>
</feature>
<dbReference type="InterPro" id="IPR004358">
    <property type="entry name" value="Sig_transdc_His_kin-like_C"/>
</dbReference>
<reference evidence="7" key="1">
    <citation type="submission" date="2018-11" db="EMBL/GenBank/DDBJ databases">
        <title>Proposal to divide the Flavobacteriaceae and reorganize its genera based on Amino Acid Identity values calculated from whole genome sequences.</title>
        <authorList>
            <person name="Nicholson A.C."/>
            <person name="Gulvik C.A."/>
            <person name="Whitney A.M."/>
            <person name="Sheth M."/>
            <person name="Batra D."/>
            <person name="Pryor J."/>
            <person name="Bernardet J.-F."/>
            <person name="Hugo C."/>
            <person name="Kampfer P."/>
            <person name="Newman J.D."/>
            <person name="McQuiston J.R."/>
        </authorList>
    </citation>
    <scope>NUCLEOTIDE SEQUENCE [LARGE SCALE GENOMIC DNA]</scope>
    <source>
        <strain evidence="7">H6466</strain>
    </source>
</reference>
<feature type="domain" description="Histidine kinase" evidence="5">
    <location>
        <begin position="755"/>
        <end position="869"/>
    </location>
</feature>
<evidence type="ECO:0000256" key="2">
    <source>
        <dbReference type="ARBA" id="ARBA00012438"/>
    </source>
</evidence>
<evidence type="ECO:0000256" key="4">
    <source>
        <dbReference type="SAM" id="MobiDB-lite"/>
    </source>
</evidence>
<sequence>MTNYNNSTKIPFKVSARTARLIGRENIASSKGAIIELVKNGYDADSKISIVYFDNKFSTVLNEITEEYVSELKSLGIPEVEIFELYERDIETDNTYVIKKDVDEEKKKQLKNTIAKFCSLYIIDTGEGMTQKIIRDYWMTIGTDNKANDVFTKSGRVKAGAKGIGRFALDKLGGICEMTTIFNPEVHENDVDENGAATDYSGYRWIVNWEDFEGEFKTIDKVDAELIGINANSIIEEIEAQIPSLDLSKINFEESAQFGTILKISNLRDNWENFYVDQVFTDLEVLVPPKEVGEFEIYLFSSLEQNKYGEVLGSVCDDYDYKLVAKADENQNISITVYREEYDVELIPNGFFQREAMKNEPYRKEDFLQGFWKKETSFSQILMGFKERDEDNTFDNIGVFEFTFYFLKRSYSSDDASRFFYKGFMSNNRKDWLNKFGGIKLFRDNFRVRPYGEAKDAAFDWLSLGNRKAASPAGVAKPEGGYRVEPENVAGAVKISRLTNVNFEDKSSREGLQNNKTFDVFKQLLAGIINVFEDDRAFIAREMDAYDDERFGAERDRKKAEDLAKKIVADSREKRRQREDNPNNAATNDNTSEEQQASDREKEILAIEIERKEEQIEKLKDEQKVLRGLASSGIVLASFSHDLSKLNDVLSSRTDKLKELISEKIKEEDYEQSERRKNPFSQIERIRTQDIKLQNWLNFSLGATRKDKRKRPQVFLKNYFNEFKDDWITVLDERGILLEVTEIEDIELRVFEIDLDSIFNNLLVNSIEAFNLMRENRQRQIQVKVHSNGREVIFDYSDNGTGLSKDIEKPEIIFEPLFTTRRNPHTAEEEGTGLGMWLVQSIVKENDGNLKLLFPENGFGLRVSFPMKYKRQKDGQV</sequence>
<dbReference type="PANTHER" id="PTHR43065">
    <property type="entry name" value="SENSOR HISTIDINE KINASE"/>
    <property type="match status" value="1"/>
</dbReference>
<feature type="compositionally biased region" description="Basic and acidic residues" evidence="4">
    <location>
        <begin position="564"/>
        <end position="581"/>
    </location>
</feature>
<feature type="coiled-coil region" evidence="3">
    <location>
        <begin position="602"/>
        <end position="629"/>
    </location>
</feature>
<dbReference type="InterPro" id="IPR036890">
    <property type="entry name" value="HATPase_C_sf"/>
</dbReference>
<dbReference type="SUPFAM" id="SSF55874">
    <property type="entry name" value="ATPase domain of HSP90 chaperone/DNA topoisomerase II/histidine kinase"/>
    <property type="match status" value="2"/>
</dbReference>
<dbReference type="Gene3D" id="3.30.565.10">
    <property type="entry name" value="Histidine kinase-like ATPase, C-terminal domain"/>
    <property type="match status" value="2"/>
</dbReference>
<gene>
    <name evidence="6" type="ORF">EIB75_07895</name>
</gene>
<dbReference type="EC" id="2.7.13.3" evidence="2"/>
<comment type="catalytic activity">
    <reaction evidence="1">
        <text>ATP + protein L-histidine = ADP + protein N-phospho-L-histidine.</text>
        <dbReference type="EC" id="2.7.13.3"/>
    </reaction>
</comment>
<name>A0A3G8ZD73_9FLAO</name>
<evidence type="ECO:0000256" key="3">
    <source>
        <dbReference type="SAM" id="Coils"/>
    </source>
</evidence>
<dbReference type="AlphaFoldDB" id="A0A3G8ZD73"/>
<dbReference type="InterPro" id="IPR003594">
    <property type="entry name" value="HATPase_dom"/>
</dbReference>
<protein>
    <recommendedName>
        <fullName evidence="2">histidine kinase</fullName>
        <ecNumber evidence="2">2.7.13.3</ecNumber>
    </recommendedName>
</protein>
<proteinExistence type="predicted"/>
<dbReference type="EMBL" id="CP034160">
    <property type="protein sequence ID" value="AZI55168.1"/>
    <property type="molecule type" value="Genomic_DNA"/>
</dbReference>
<dbReference type="InterPro" id="IPR005467">
    <property type="entry name" value="His_kinase_dom"/>
</dbReference>
<organism evidence="6 7">
    <name type="scientific">Epilithonimonas vandammei</name>
    <dbReference type="NCBI Taxonomy" id="2487072"/>
    <lineage>
        <taxon>Bacteria</taxon>
        <taxon>Pseudomonadati</taxon>
        <taxon>Bacteroidota</taxon>
        <taxon>Flavobacteriia</taxon>
        <taxon>Flavobacteriales</taxon>
        <taxon>Weeksellaceae</taxon>
        <taxon>Chryseobacterium group</taxon>
        <taxon>Epilithonimonas</taxon>
    </lineage>
</organism>
<dbReference type="KEGG" id="eva:EIB75_07895"/>
<keyword evidence="3" id="KW-0175">Coiled coil</keyword>
<dbReference type="SMART" id="SM00387">
    <property type="entry name" value="HATPase_c"/>
    <property type="match status" value="1"/>
</dbReference>